<reference evidence="10 11" key="1">
    <citation type="submission" date="2013-08" db="EMBL/GenBank/DDBJ databases">
        <authorList>
            <person name="Huang J."/>
            <person name="Wang G."/>
        </authorList>
    </citation>
    <scope>NUCLEOTIDE SEQUENCE [LARGE SCALE GENOMIC DNA]</scope>
    <source>
        <strain evidence="10 11">JSM 076056</strain>
    </source>
</reference>
<dbReference type="InterPro" id="IPR035906">
    <property type="entry name" value="MetI-like_sf"/>
</dbReference>
<dbReference type="STRING" id="1385510.GCA_000425205_02999"/>
<feature type="transmembrane region" description="Helical" evidence="8">
    <location>
        <begin position="198"/>
        <end position="219"/>
    </location>
</feature>
<dbReference type="EMBL" id="AVPE01000014">
    <property type="protein sequence ID" value="KGX90587.1"/>
    <property type="molecule type" value="Genomic_DNA"/>
</dbReference>
<sequence length="286" mass="32734">MRFSRQIKVWGMLAPTLLFLIIPLYGLYSGIKRSLIHEGLFSFHYYSELFQRSVFWESLLYSIGIALVSTTLSLLIGLSFTRWFYPYVNRLSGKLSVWVSMLFPHFVWGYVVLILFQQSGLLAQLGIALGIWEATNEVPVVTNDALGIGILLTYIGKEVPFVILMLLPVYIGMNTRYDDMVRTLGGGKWRRFKDAEWPWIYPILMETGIILFAFIMSAFEVPFLLGSTFKEMVSIVTYDWFYSGDFSERPLALAAMIVTSVVIGLVAFVMFRLTSKTRWLLSKGAR</sequence>
<evidence type="ECO:0000256" key="5">
    <source>
        <dbReference type="ARBA" id="ARBA00022692"/>
    </source>
</evidence>
<keyword evidence="3" id="KW-1003">Cell membrane</keyword>
<keyword evidence="4" id="KW-0997">Cell inner membrane</keyword>
<accession>A0A0A5I436</accession>
<keyword evidence="5 8" id="KW-0812">Transmembrane</keyword>
<dbReference type="Proteomes" id="UP000030528">
    <property type="component" value="Unassembled WGS sequence"/>
</dbReference>
<evidence type="ECO:0000259" key="9">
    <source>
        <dbReference type="PROSITE" id="PS50928"/>
    </source>
</evidence>
<dbReference type="SUPFAM" id="SSF161098">
    <property type="entry name" value="MetI-like"/>
    <property type="match status" value="1"/>
</dbReference>
<keyword evidence="7 8" id="KW-0472">Membrane</keyword>
<dbReference type="Gene3D" id="1.10.3720.10">
    <property type="entry name" value="MetI-like"/>
    <property type="match status" value="1"/>
</dbReference>
<evidence type="ECO:0000256" key="3">
    <source>
        <dbReference type="ARBA" id="ARBA00022475"/>
    </source>
</evidence>
<feature type="transmembrane region" description="Helical" evidence="8">
    <location>
        <begin position="59"/>
        <end position="85"/>
    </location>
</feature>
<feature type="domain" description="ABC transmembrane type-1" evidence="9">
    <location>
        <begin position="55"/>
        <end position="274"/>
    </location>
</feature>
<dbReference type="PROSITE" id="PS50928">
    <property type="entry name" value="ABC_TM1"/>
    <property type="match status" value="1"/>
</dbReference>
<evidence type="ECO:0000313" key="11">
    <source>
        <dbReference type="Proteomes" id="UP000030528"/>
    </source>
</evidence>
<evidence type="ECO:0000256" key="4">
    <source>
        <dbReference type="ARBA" id="ARBA00022519"/>
    </source>
</evidence>
<feature type="transmembrane region" description="Helical" evidence="8">
    <location>
        <begin position="251"/>
        <end position="273"/>
    </location>
</feature>
<evidence type="ECO:0000256" key="7">
    <source>
        <dbReference type="ARBA" id="ARBA00023136"/>
    </source>
</evidence>
<organism evidence="10 11">
    <name type="scientific">Pontibacillus halophilus JSM 076056 = DSM 19796</name>
    <dbReference type="NCBI Taxonomy" id="1385510"/>
    <lineage>
        <taxon>Bacteria</taxon>
        <taxon>Bacillati</taxon>
        <taxon>Bacillota</taxon>
        <taxon>Bacilli</taxon>
        <taxon>Bacillales</taxon>
        <taxon>Bacillaceae</taxon>
        <taxon>Pontibacillus</taxon>
    </lineage>
</organism>
<feature type="transmembrane region" description="Helical" evidence="8">
    <location>
        <begin position="12"/>
        <end position="31"/>
    </location>
</feature>
<evidence type="ECO:0000313" key="10">
    <source>
        <dbReference type="EMBL" id="KGX90587.1"/>
    </source>
</evidence>
<dbReference type="eggNOG" id="COG1176">
    <property type="taxonomic scope" value="Bacteria"/>
</dbReference>
<dbReference type="GO" id="GO:0005886">
    <property type="term" value="C:plasma membrane"/>
    <property type="evidence" value="ECO:0007669"/>
    <property type="project" value="UniProtKB-SubCell"/>
</dbReference>
<feature type="transmembrane region" description="Helical" evidence="8">
    <location>
        <begin position="159"/>
        <end position="177"/>
    </location>
</feature>
<keyword evidence="6 8" id="KW-1133">Transmembrane helix</keyword>
<dbReference type="GO" id="GO:0055085">
    <property type="term" value="P:transmembrane transport"/>
    <property type="evidence" value="ECO:0007669"/>
    <property type="project" value="InterPro"/>
</dbReference>
<dbReference type="PANTHER" id="PTHR43357">
    <property type="entry name" value="INNER MEMBRANE ABC TRANSPORTER PERMEASE PROTEIN YDCV"/>
    <property type="match status" value="1"/>
</dbReference>
<evidence type="ECO:0000256" key="8">
    <source>
        <dbReference type="SAM" id="Phobius"/>
    </source>
</evidence>
<proteinExistence type="predicted"/>
<comment type="caution">
    <text evidence="10">The sequence shown here is derived from an EMBL/GenBank/DDBJ whole genome shotgun (WGS) entry which is preliminary data.</text>
</comment>
<feature type="transmembrane region" description="Helical" evidence="8">
    <location>
        <begin position="97"/>
        <end position="116"/>
    </location>
</feature>
<evidence type="ECO:0000256" key="1">
    <source>
        <dbReference type="ARBA" id="ARBA00004429"/>
    </source>
</evidence>
<protein>
    <recommendedName>
        <fullName evidence="9">ABC transmembrane type-1 domain-containing protein</fullName>
    </recommendedName>
</protein>
<evidence type="ECO:0000256" key="6">
    <source>
        <dbReference type="ARBA" id="ARBA00022989"/>
    </source>
</evidence>
<keyword evidence="11" id="KW-1185">Reference proteome</keyword>
<dbReference type="AlphaFoldDB" id="A0A0A5I436"/>
<dbReference type="PANTHER" id="PTHR43357:SF4">
    <property type="entry name" value="INNER MEMBRANE ABC TRANSPORTER PERMEASE PROTEIN YDCV"/>
    <property type="match status" value="1"/>
</dbReference>
<name>A0A0A5I436_9BACI</name>
<dbReference type="RefSeq" id="WP_026801259.1">
    <property type="nucleotide sequence ID" value="NZ_AULI01000014.1"/>
</dbReference>
<comment type="subcellular location">
    <subcellularLocation>
        <location evidence="1">Cell inner membrane</location>
        <topology evidence="1">Multi-pass membrane protein</topology>
    </subcellularLocation>
</comment>
<dbReference type="OrthoDB" id="9785836at2"/>
<gene>
    <name evidence="10" type="ORF">N781_07020</name>
</gene>
<dbReference type="InterPro" id="IPR000515">
    <property type="entry name" value="MetI-like"/>
</dbReference>
<dbReference type="CDD" id="cd06261">
    <property type="entry name" value="TM_PBP2"/>
    <property type="match status" value="1"/>
</dbReference>
<keyword evidence="2" id="KW-0813">Transport</keyword>
<evidence type="ECO:0000256" key="2">
    <source>
        <dbReference type="ARBA" id="ARBA00022448"/>
    </source>
</evidence>